<accession>A0A1W1B971</accession>
<protein>
    <submittedName>
        <fullName evidence="1">Phosphonate ABC transporter phosphate-binding periplasmic component (TC 3.A.1.9.1)</fullName>
    </submittedName>
</protein>
<name>A0A1W1B971_9ZZZZ</name>
<organism evidence="1">
    <name type="scientific">hydrothermal vent metagenome</name>
    <dbReference type="NCBI Taxonomy" id="652676"/>
    <lineage>
        <taxon>unclassified sequences</taxon>
        <taxon>metagenomes</taxon>
        <taxon>ecological metagenomes</taxon>
    </lineage>
</organism>
<dbReference type="EMBL" id="FPHC01000006">
    <property type="protein sequence ID" value="SFV50062.1"/>
    <property type="molecule type" value="Genomic_DNA"/>
</dbReference>
<reference evidence="1" key="1">
    <citation type="submission" date="2016-10" db="EMBL/GenBank/DDBJ databases">
        <authorList>
            <person name="de Groot N.N."/>
        </authorList>
    </citation>
    <scope>NUCLEOTIDE SEQUENCE</scope>
</reference>
<proteinExistence type="predicted"/>
<dbReference type="AlphaFoldDB" id="A0A1W1B971"/>
<gene>
    <name evidence="1" type="ORF">MNB_SV-6-409</name>
</gene>
<evidence type="ECO:0000313" key="1">
    <source>
        <dbReference type="EMBL" id="SFV50062.1"/>
    </source>
</evidence>
<sequence length="303" mass="33927">MKFINFAKKSLLPLFMVSTLSATSDMSSTHESLRTLPSGYNMIVAYYGRPNVKSMGILGEYSLPVIIEKVKARAKEYEKALGNGKHVTPGFDLIYEMATSSPGRDKKYVATLDPKILMKYINAAQRNGIVLFIDVQLGKKSPAKSVKPLLKYLKYSNVHIAIDPEFSVDDLKVRPGKKIGSITGKQINEVQHMMRDYIKANNIKDDKILLVHMFTEHMVTGKKDIRYTDRIHLAMHLDGHGSQALKVKTYNSLYTDARAAKVVGGFKVFLKEDSHVMSPKQVLGLEKAGGSKIKDMPKIVTYQ</sequence>